<proteinExistence type="predicted"/>
<keyword evidence="4" id="KW-1185">Reference proteome</keyword>
<name>A0AAV9H2L5_9PEZI</name>
<feature type="signal peptide" evidence="2">
    <location>
        <begin position="1"/>
        <end position="23"/>
    </location>
</feature>
<evidence type="ECO:0008006" key="5">
    <source>
        <dbReference type="Google" id="ProtNLM"/>
    </source>
</evidence>
<sequence>MRFTTSLSQAAAAILLLATESHSSPDNDVAPSQAPLVSESFVCKDAPFKVQLMSTSPLLIYVEDFLTEQELKYLQQTSKSSLSSSSSSSSSSSQTTTNPTTTRLSHRGDEILQCIASRLHTFQGHRPPQANLEPPLLFRYSSSNSNSNPITKSTKDSTTNTHAHSTLHIWTLANTAAGGALTFPLIPSPLSASSETNNAWCPPSPSPNKPPILDCDAPYSKGITFLPRPGSAVYFLDSRPDGKYDSRTAHYTGEILSGEVEGVVFRTGRRVWVEEE</sequence>
<feature type="region of interest" description="Disordered" evidence="1">
    <location>
        <begin position="79"/>
        <end position="107"/>
    </location>
</feature>
<feature type="compositionally biased region" description="Low complexity" evidence="1">
    <location>
        <begin position="79"/>
        <end position="103"/>
    </location>
</feature>
<evidence type="ECO:0000256" key="1">
    <source>
        <dbReference type="SAM" id="MobiDB-lite"/>
    </source>
</evidence>
<reference evidence="3" key="2">
    <citation type="submission" date="2023-05" db="EMBL/GenBank/DDBJ databases">
        <authorList>
            <consortium name="Lawrence Berkeley National Laboratory"/>
            <person name="Steindorff A."/>
            <person name="Hensen N."/>
            <person name="Bonometti L."/>
            <person name="Westerberg I."/>
            <person name="Brannstrom I.O."/>
            <person name="Guillou S."/>
            <person name="Cros-Aarteil S."/>
            <person name="Calhoun S."/>
            <person name="Haridas S."/>
            <person name="Kuo A."/>
            <person name="Mondo S."/>
            <person name="Pangilinan J."/>
            <person name="Riley R."/>
            <person name="Labutti K."/>
            <person name="Andreopoulos B."/>
            <person name="Lipzen A."/>
            <person name="Chen C."/>
            <person name="Yanf M."/>
            <person name="Daum C."/>
            <person name="Ng V."/>
            <person name="Clum A."/>
            <person name="Ohm R."/>
            <person name="Martin F."/>
            <person name="Silar P."/>
            <person name="Natvig D."/>
            <person name="Lalanne C."/>
            <person name="Gautier V."/>
            <person name="Ament-Velasquez S.L."/>
            <person name="Kruys A."/>
            <person name="Hutchinson M.I."/>
            <person name="Powell A.J."/>
            <person name="Barry K."/>
            <person name="Miller A.N."/>
            <person name="Grigoriev I.V."/>
            <person name="Debuchy R."/>
            <person name="Gladieux P."/>
            <person name="Thoren M.H."/>
            <person name="Johannesson H."/>
        </authorList>
    </citation>
    <scope>NUCLEOTIDE SEQUENCE</scope>
    <source>
        <strain evidence="3">PSN243</strain>
    </source>
</reference>
<accession>A0AAV9H2L5</accession>
<gene>
    <name evidence="3" type="ORF">QBC34DRAFT_420096</name>
</gene>
<dbReference type="Proteomes" id="UP001321760">
    <property type="component" value="Unassembled WGS sequence"/>
</dbReference>
<keyword evidence="2" id="KW-0732">Signal</keyword>
<dbReference type="EMBL" id="MU865914">
    <property type="protein sequence ID" value="KAK4455284.1"/>
    <property type="molecule type" value="Genomic_DNA"/>
</dbReference>
<evidence type="ECO:0000313" key="4">
    <source>
        <dbReference type="Proteomes" id="UP001321760"/>
    </source>
</evidence>
<reference evidence="3" key="1">
    <citation type="journal article" date="2023" name="Mol. Phylogenet. Evol.">
        <title>Genome-scale phylogeny and comparative genomics of the fungal order Sordariales.</title>
        <authorList>
            <person name="Hensen N."/>
            <person name="Bonometti L."/>
            <person name="Westerberg I."/>
            <person name="Brannstrom I.O."/>
            <person name="Guillou S."/>
            <person name="Cros-Aarteil S."/>
            <person name="Calhoun S."/>
            <person name="Haridas S."/>
            <person name="Kuo A."/>
            <person name="Mondo S."/>
            <person name="Pangilinan J."/>
            <person name="Riley R."/>
            <person name="LaButti K."/>
            <person name="Andreopoulos B."/>
            <person name="Lipzen A."/>
            <person name="Chen C."/>
            <person name="Yan M."/>
            <person name="Daum C."/>
            <person name="Ng V."/>
            <person name="Clum A."/>
            <person name="Steindorff A."/>
            <person name="Ohm R.A."/>
            <person name="Martin F."/>
            <person name="Silar P."/>
            <person name="Natvig D.O."/>
            <person name="Lalanne C."/>
            <person name="Gautier V."/>
            <person name="Ament-Velasquez S.L."/>
            <person name="Kruys A."/>
            <person name="Hutchinson M.I."/>
            <person name="Powell A.J."/>
            <person name="Barry K."/>
            <person name="Miller A.N."/>
            <person name="Grigoriev I.V."/>
            <person name="Debuchy R."/>
            <person name="Gladieux P."/>
            <person name="Hiltunen Thoren M."/>
            <person name="Johannesson H."/>
        </authorList>
    </citation>
    <scope>NUCLEOTIDE SEQUENCE</scope>
    <source>
        <strain evidence="3">PSN243</strain>
    </source>
</reference>
<evidence type="ECO:0000256" key="2">
    <source>
        <dbReference type="SAM" id="SignalP"/>
    </source>
</evidence>
<feature type="chain" id="PRO_5043384426" description="Prolyl 4-hydroxylase alpha subunit domain-containing protein" evidence="2">
    <location>
        <begin position="24"/>
        <end position="276"/>
    </location>
</feature>
<protein>
    <recommendedName>
        <fullName evidence="5">Prolyl 4-hydroxylase alpha subunit domain-containing protein</fullName>
    </recommendedName>
</protein>
<organism evidence="3 4">
    <name type="scientific">Podospora aff. communis PSN243</name>
    <dbReference type="NCBI Taxonomy" id="3040156"/>
    <lineage>
        <taxon>Eukaryota</taxon>
        <taxon>Fungi</taxon>
        <taxon>Dikarya</taxon>
        <taxon>Ascomycota</taxon>
        <taxon>Pezizomycotina</taxon>
        <taxon>Sordariomycetes</taxon>
        <taxon>Sordariomycetidae</taxon>
        <taxon>Sordariales</taxon>
        <taxon>Podosporaceae</taxon>
        <taxon>Podospora</taxon>
    </lineage>
</organism>
<comment type="caution">
    <text evidence="3">The sequence shown here is derived from an EMBL/GenBank/DDBJ whole genome shotgun (WGS) entry which is preliminary data.</text>
</comment>
<dbReference type="AlphaFoldDB" id="A0AAV9H2L5"/>
<dbReference type="Gene3D" id="2.60.120.620">
    <property type="entry name" value="q2cbj1_9rhob like domain"/>
    <property type="match status" value="1"/>
</dbReference>
<evidence type="ECO:0000313" key="3">
    <source>
        <dbReference type="EMBL" id="KAK4455284.1"/>
    </source>
</evidence>